<reference evidence="6 7" key="1">
    <citation type="submission" date="2014-03" db="EMBL/GenBank/DDBJ databases">
        <title>Genome sequence of Mycoplasma ovipneumoniae strain 14811.</title>
        <authorList>
            <person name="Sirand-Pugnet P."/>
            <person name="Breton M."/>
            <person name="Dordet-Frisoni E."/>
            <person name="Baranowski E."/>
            <person name="Barre A."/>
            <person name="Couture C."/>
            <person name="Dupuy V."/>
            <person name="Gaurivaud P."/>
            <person name="Jacob D."/>
            <person name="Lemaitre C."/>
            <person name="Manso-Silvan L."/>
            <person name="Nikolski M."/>
            <person name="Nouvel L.-X."/>
            <person name="Poumarat F."/>
            <person name="Tardy F."/>
            <person name="Thebault P."/>
            <person name="Theil S."/>
            <person name="Citti C."/>
            <person name="Thiaucourt F."/>
            <person name="Blanchard A."/>
        </authorList>
    </citation>
    <scope>NUCLEOTIDE SEQUENCE [LARGE SCALE GENOMIC DNA]</scope>
    <source>
        <strain evidence="6 7">14811</strain>
    </source>
</reference>
<dbReference type="Pfam" id="PF00467">
    <property type="entry name" value="KOW"/>
    <property type="match status" value="1"/>
</dbReference>
<evidence type="ECO:0000256" key="2">
    <source>
        <dbReference type="ARBA" id="ARBA00023015"/>
    </source>
</evidence>
<comment type="caution">
    <text evidence="6">The sequence shown here is derived from an EMBL/GenBank/DDBJ whole genome shotgun (WGS) entry which is preliminary data.</text>
</comment>
<dbReference type="Proteomes" id="UP000020977">
    <property type="component" value="Unassembled WGS sequence"/>
</dbReference>
<organism evidence="6 7">
    <name type="scientific">Mesomycoplasma ovipneumoniae 14811</name>
    <dbReference type="NCBI Taxonomy" id="1188239"/>
    <lineage>
        <taxon>Bacteria</taxon>
        <taxon>Bacillati</taxon>
        <taxon>Mycoplasmatota</taxon>
        <taxon>Mycoplasmoidales</taxon>
        <taxon>Metamycoplasmataceae</taxon>
        <taxon>Mesomycoplasma</taxon>
    </lineage>
</organism>
<evidence type="ECO:0000313" key="7">
    <source>
        <dbReference type="Proteomes" id="UP000020977"/>
    </source>
</evidence>
<keyword evidence="3" id="KW-0804">Transcription</keyword>
<accession>A0A014NQZ6</accession>
<keyword evidence="1" id="KW-0889">Transcription antitermination</keyword>
<dbReference type="AlphaFoldDB" id="A0A014NQZ6"/>
<dbReference type="SUPFAM" id="SSF50104">
    <property type="entry name" value="Translation proteins SH3-like domain"/>
    <property type="match status" value="1"/>
</dbReference>
<dbReference type="InterPro" id="IPR043425">
    <property type="entry name" value="NusG-like"/>
</dbReference>
<dbReference type="SUPFAM" id="SSF82679">
    <property type="entry name" value="N-utilization substance G protein NusG, N-terminal domain"/>
    <property type="match status" value="1"/>
</dbReference>
<dbReference type="Pfam" id="PF02357">
    <property type="entry name" value="NusG"/>
    <property type="match status" value="1"/>
</dbReference>
<evidence type="ECO:0000256" key="1">
    <source>
        <dbReference type="ARBA" id="ARBA00022814"/>
    </source>
</evidence>
<name>A0A014NQZ6_9BACT</name>
<dbReference type="InterPro" id="IPR010216">
    <property type="entry name" value="Transcrpt_antiterm_NusG_myco"/>
</dbReference>
<proteinExistence type="predicted"/>
<dbReference type="InterPro" id="IPR036735">
    <property type="entry name" value="NGN_dom_sf"/>
</dbReference>
<evidence type="ECO:0000256" key="3">
    <source>
        <dbReference type="ARBA" id="ARBA00023163"/>
    </source>
</evidence>
<dbReference type="eggNOG" id="COG0250">
    <property type="taxonomic scope" value="Bacteria"/>
</dbReference>
<dbReference type="GO" id="GO:0031564">
    <property type="term" value="P:transcription antitermination"/>
    <property type="evidence" value="ECO:0007669"/>
    <property type="project" value="UniProtKB-KW"/>
</dbReference>
<dbReference type="EMBL" id="JFAD01000012">
    <property type="protein sequence ID" value="EXU61297.1"/>
    <property type="molecule type" value="Genomic_DNA"/>
</dbReference>
<keyword evidence="2" id="KW-0805">Transcription regulation</keyword>
<dbReference type="RefSeq" id="WP_044284025.1">
    <property type="nucleotide sequence ID" value="NZ_JFAD01000012.1"/>
</dbReference>
<dbReference type="InterPro" id="IPR005824">
    <property type="entry name" value="KOW"/>
</dbReference>
<dbReference type="Gene3D" id="3.30.70.940">
    <property type="entry name" value="NusG, N-terminal domain"/>
    <property type="match status" value="1"/>
</dbReference>
<feature type="domain" description="NusG-like N-terminal" evidence="5">
    <location>
        <begin position="3"/>
        <end position="117"/>
    </location>
</feature>
<dbReference type="InterPro" id="IPR006645">
    <property type="entry name" value="NGN-like_dom"/>
</dbReference>
<dbReference type="InterPro" id="IPR047050">
    <property type="entry name" value="NGN"/>
</dbReference>
<gene>
    <name evidence="6" type="primary">nusG</name>
    <name evidence="6" type="ORF">MOVI_1690</name>
</gene>
<dbReference type="GO" id="GO:0005829">
    <property type="term" value="C:cytosol"/>
    <property type="evidence" value="ECO:0007669"/>
    <property type="project" value="TreeGrafter"/>
</dbReference>
<evidence type="ECO:0000313" key="6">
    <source>
        <dbReference type="EMBL" id="EXU61297.1"/>
    </source>
</evidence>
<dbReference type="PATRIC" id="fig|1188239.3.peg.445"/>
<dbReference type="PANTHER" id="PTHR30265">
    <property type="entry name" value="RHO-INTERACTING TRANSCRIPTION TERMINATION FACTOR NUSG"/>
    <property type="match status" value="1"/>
</dbReference>
<dbReference type="NCBIfam" id="TIGR01956">
    <property type="entry name" value="NusG_myco"/>
    <property type="match status" value="1"/>
</dbReference>
<dbReference type="STRING" id="1188239.MOVI_1690"/>
<evidence type="ECO:0000256" key="4">
    <source>
        <dbReference type="NCBIfam" id="TIGR01956"/>
    </source>
</evidence>
<dbReference type="InterPro" id="IPR008991">
    <property type="entry name" value="Translation_prot_SH3-like_sf"/>
</dbReference>
<dbReference type="PANTHER" id="PTHR30265:SF2">
    <property type="entry name" value="TRANSCRIPTION TERMINATION_ANTITERMINATION PROTEIN NUSG"/>
    <property type="match status" value="1"/>
</dbReference>
<dbReference type="SMART" id="SM00738">
    <property type="entry name" value="NGN"/>
    <property type="match status" value="1"/>
</dbReference>
<dbReference type="CDD" id="cd06091">
    <property type="entry name" value="KOW_NusG"/>
    <property type="match status" value="1"/>
</dbReference>
<protein>
    <recommendedName>
        <fullName evidence="4">Transcription termination/antitermination protein NusG</fullName>
    </recommendedName>
</protein>
<dbReference type="InterPro" id="IPR014722">
    <property type="entry name" value="Rib_uL2_dom2"/>
</dbReference>
<dbReference type="CDD" id="cd09891">
    <property type="entry name" value="NGN_Bact_1"/>
    <property type="match status" value="1"/>
</dbReference>
<dbReference type="GO" id="GO:0006354">
    <property type="term" value="P:DNA-templated transcription elongation"/>
    <property type="evidence" value="ECO:0007669"/>
    <property type="project" value="InterPro"/>
</dbReference>
<evidence type="ECO:0000259" key="5">
    <source>
        <dbReference type="SMART" id="SM00738"/>
    </source>
</evidence>
<sequence>MKIYKWYMISTISSKEDVAITLLKNRIKYENLEEHFQEIIKFDVPYYEESTNGKAEKKLKYRNLYKGYFFIKMNMVDKAWFVVRNTQYVTGLVGSHGRGTKPTPISIRQFERMKENWNQKILSFQETNDTDAISWQIGDWAKVTQGPFTGDIGKVIEMNETKTLITVELENVFGRKAPATFEYKNLKKFNN</sequence>
<dbReference type="Gene3D" id="2.30.30.30">
    <property type="match status" value="1"/>
</dbReference>